<dbReference type="PANTHER" id="PTHR28304:SF2">
    <property type="entry name" value="PEROXISOMAL MEMBRANE PROTEIN PEX29"/>
    <property type="match status" value="1"/>
</dbReference>
<feature type="transmembrane region" description="Helical" evidence="7">
    <location>
        <begin position="151"/>
        <end position="169"/>
    </location>
</feature>
<feature type="transmembrane region" description="Helical" evidence="7">
    <location>
        <begin position="244"/>
        <end position="262"/>
    </location>
</feature>
<dbReference type="STRING" id="1266660.A0A1G4JQI1"/>
<evidence type="ECO:0000256" key="6">
    <source>
        <dbReference type="SAM" id="MobiDB-lite"/>
    </source>
</evidence>
<feature type="region of interest" description="Disordered" evidence="6">
    <location>
        <begin position="481"/>
        <end position="529"/>
    </location>
</feature>
<dbReference type="Proteomes" id="UP000190274">
    <property type="component" value="Chromosome G"/>
</dbReference>
<dbReference type="PANTHER" id="PTHR28304">
    <property type="entry name" value="PEROXISOMAL MEMBRANE PROTEIN PEX29"/>
    <property type="match status" value="1"/>
</dbReference>
<keyword evidence="10" id="KW-1185">Reference proteome</keyword>
<evidence type="ECO:0000259" key="8">
    <source>
        <dbReference type="Pfam" id="PF06398"/>
    </source>
</evidence>
<evidence type="ECO:0000313" key="9">
    <source>
        <dbReference type="EMBL" id="SCU93062.1"/>
    </source>
</evidence>
<reference evidence="10" key="1">
    <citation type="submission" date="2016-03" db="EMBL/GenBank/DDBJ databases">
        <authorList>
            <person name="Devillers H."/>
        </authorList>
    </citation>
    <scope>NUCLEOTIDE SEQUENCE [LARGE SCALE GENOMIC DNA]</scope>
</reference>
<dbReference type="GO" id="GO:0005783">
    <property type="term" value="C:endoplasmic reticulum"/>
    <property type="evidence" value="ECO:0007669"/>
    <property type="project" value="EnsemblFungi"/>
</dbReference>
<feature type="transmembrane region" description="Helical" evidence="7">
    <location>
        <begin position="219"/>
        <end position="238"/>
    </location>
</feature>
<accession>A0A1G4JQI1</accession>
<keyword evidence="2 7" id="KW-0812">Transmembrane</keyword>
<evidence type="ECO:0000256" key="5">
    <source>
        <dbReference type="ARBA" id="ARBA00023140"/>
    </source>
</evidence>
<feature type="transmembrane region" description="Helical" evidence="7">
    <location>
        <begin position="274"/>
        <end position="291"/>
    </location>
</feature>
<feature type="compositionally biased region" description="Polar residues" evidence="6">
    <location>
        <begin position="486"/>
        <end position="529"/>
    </location>
</feature>
<proteinExistence type="predicted"/>
<dbReference type="Pfam" id="PF06398">
    <property type="entry name" value="Pex24p"/>
    <property type="match status" value="1"/>
</dbReference>
<sequence length="529" mass="59704">MESVTGFFWDDGTSKKSRSGSNTHLDNEGKAATNGERKSSTGSIHEGSTIGSSTQQYLADKLVEKLIYMALPPSSELAQKTIEYRVESSRNRPGLSVPIMSRNFIQMNSRLGPPFLVIDEIIKILNWSNTAYTLSILSLFTYIVMKPLPTLTSIPLFYVVFGIMVPQYLRLHKPDALDAFESNPVPARGPPLLKPEVPKPVPEFSKEFLLNLTDLQNHMLLYVVAFDFINHILSHFAFFTDESISSAAFLVLLVMAWFNALFMDSITRVIPVKPFLILLGWVSALALHPYNRDWVLGKMTSEETRLRVLLLSSRIERRIHECFDYQEVGETRQASIFEVQQFQEQNKSWNLVGYSTDHYTLFSDYRISEKDIADAAHSLDSVKAPLEWEWLTDSRWELDLDPVSWVELEFVEYVDINVEEKWVYDICLDGSRGSYRRRRWVRECTRIAEVVDAKSDPSEATMTQGDGADVVSPARRKSYSALAPNIPNSTPTGSVASGNSNLSRDTSDPGSPNAASRATKSLSNFLNLP</sequence>
<comment type="subcellular location">
    <subcellularLocation>
        <location evidence="1">Peroxisome membrane</location>
        <topology evidence="1">Multi-pass membrane protein</topology>
    </subcellularLocation>
</comment>
<keyword evidence="5" id="KW-0576">Peroxisome</keyword>
<keyword evidence="4 7" id="KW-0472">Membrane</keyword>
<dbReference type="AlphaFoldDB" id="A0A1G4JQI1"/>
<feature type="region of interest" description="Disordered" evidence="6">
    <location>
        <begin position="1"/>
        <end position="49"/>
    </location>
</feature>
<dbReference type="EMBL" id="LT598457">
    <property type="protein sequence ID" value="SCU93062.1"/>
    <property type="molecule type" value="Genomic_DNA"/>
</dbReference>
<evidence type="ECO:0000256" key="2">
    <source>
        <dbReference type="ARBA" id="ARBA00022692"/>
    </source>
</evidence>
<name>A0A1G4JQI1_9SACH</name>
<evidence type="ECO:0000256" key="7">
    <source>
        <dbReference type="SAM" id="Phobius"/>
    </source>
</evidence>
<evidence type="ECO:0000256" key="3">
    <source>
        <dbReference type="ARBA" id="ARBA00022989"/>
    </source>
</evidence>
<feature type="compositionally biased region" description="Basic and acidic residues" evidence="6">
    <location>
        <begin position="25"/>
        <end position="39"/>
    </location>
</feature>
<dbReference type="GO" id="GO:0005778">
    <property type="term" value="C:peroxisomal membrane"/>
    <property type="evidence" value="ECO:0007669"/>
    <property type="project" value="UniProtKB-SubCell"/>
</dbReference>
<dbReference type="OrthoDB" id="74314at2759"/>
<evidence type="ECO:0000313" key="10">
    <source>
        <dbReference type="Proteomes" id="UP000190274"/>
    </source>
</evidence>
<organism evidence="9 10">
    <name type="scientific">Lachancea dasiensis</name>
    <dbReference type="NCBI Taxonomy" id="1072105"/>
    <lineage>
        <taxon>Eukaryota</taxon>
        <taxon>Fungi</taxon>
        <taxon>Dikarya</taxon>
        <taxon>Ascomycota</taxon>
        <taxon>Saccharomycotina</taxon>
        <taxon>Saccharomycetes</taxon>
        <taxon>Saccharomycetales</taxon>
        <taxon>Saccharomycetaceae</taxon>
        <taxon>Lachancea</taxon>
    </lineage>
</organism>
<evidence type="ECO:0000256" key="4">
    <source>
        <dbReference type="ARBA" id="ARBA00023136"/>
    </source>
</evidence>
<dbReference type="InterPro" id="IPR010482">
    <property type="entry name" value="TECPR1-like_DysF"/>
</dbReference>
<keyword evidence="3 7" id="KW-1133">Transmembrane helix</keyword>
<dbReference type="GO" id="GO:0032581">
    <property type="term" value="P:ER-dependent peroxisome organization"/>
    <property type="evidence" value="ECO:0007669"/>
    <property type="project" value="EnsemblFungi"/>
</dbReference>
<feature type="domain" description="TECPR1-like DysF" evidence="8">
    <location>
        <begin position="93"/>
        <end position="442"/>
    </location>
</feature>
<dbReference type="InterPro" id="IPR052816">
    <property type="entry name" value="Peroxisomal_Membrane_PEX28-32"/>
</dbReference>
<protein>
    <submittedName>
        <fullName evidence="9">LADA_0G01134g1_1</fullName>
    </submittedName>
</protein>
<gene>
    <name evidence="9" type="ORF">LADA_0G01134G</name>
</gene>
<evidence type="ECO:0000256" key="1">
    <source>
        <dbReference type="ARBA" id="ARBA00004585"/>
    </source>
</evidence>